<reference evidence="2" key="1">
    <citation type="submission" date="2018-08" db="EMBL/GenBank/DDBJ databases">
        <title>A genome reference for cultivated species of the human gut microbiota.</title>
        <authorList>
            <person name="Zou Y."/>
            <person name="Xue W."/>
            <person name="Luo G."/>
        </authorList>
    </citation>
    <scope>NUCLEOTIDE SEQUENCE [LARGE SCALE GENOMIC DNA]</scope>
    <source>
        <strain evidence="2">TF05-5AC</strain>
    </source>
</reference>
<feature type="compositionally biased region" description="Pro residues" evidence="1">
    <location>
        <begin position="92"/>
        <end position="106"/>
    </location>
</feature>
<protein>
    <submittedName>
        <fullName evidence="2">Uncharacterized protein</fullName>
    </submittedName>
</protein>
<accession>A0A3E3I8M6</accession>
<dbReference type="Proteomes" id="UP000260812">
    <property type="component" value="Unassembled WGS sequence"/>
</dbReference>
<gene>
    <name evidence="2" type="ORF">DXC51_05555</name>
</gene>
<name>A0A3E3I8M6_9FIRM</name>
<sequence length="154" mass="17369">MGLVLGWGWGRAVPAGGWRLWGAEAGRSAGGFESGLRKNGRYYLQRRRYKVLSALLALSDERSEEFKPFRQHFIPAALLVIPHFPDGTHKTPGPPASLRPPKPPTPAGTARPKTSPIRLWFTTYPHLKKNIRNLRYGFVDFLGYIIYNLSIRLS</sequence>
<keyword evidence="3" id="KW-1185">Reference proteome</keyword>
<proteinExistence type="predicted"/>
<feature type="region of interest" description="Disordered" evidence="1">
    <location>
        <begin position="90"/>
        <end position="113"/>
    </location>
</feature>
<dbReference type="EMBL" id="QVLV01000003">
    <property type="protein sequence ID" value="RGE63428.1"/>
    <property type="molecule type" value="Genomic_DNA"/>
</dbReference>
<evidence type="ECO:0000256" key="1">
    <source>
        <dbReference type="SAM" id="MobiDB-lite"/>
    </source>
</evidence>
<comment type="caution">
    <text evidence="2">The sequence shown here is derived from an EMBL/GenBank/DDBJ whole genome shotgun (WGS) entry which is preliminary data.</text>
</comment>
<dbReference type="AlphaFoldDB" id="A0A3E3I8M6"/>
<evidence type="ECO:0000313" key="2">
    <source>
        <dbReference type="EMBL" id="RGE63428.1"/>
    </source>
</evidence>
<evidence type="ECO:0000313" key="3">
    <source>
        <dbReference type="Proteomes" id="UP000260812"/>
    </source>
</evidence>
<organism evidence="2 3">
    <name type="scientific">Eisenbergiella massiliensis</name>
    <dbReference type="NCBI Taxonomy" id="1720294"/>
    <lineage>
        <taxon>Bacteria</taxon>
        <taxon>Bacillati</taxon>
        <taxon>Bacillota</taxon>
        <taxon>Clostridia</taxon>
        <taxon>Lachnospirales</taxon>
        <taxon>Lachnospiraceae</taxon>
        <taxon>Eisenbergiella</taxon>
    </lineage>
</organism>